<name>A0A9X1ZK76_9GAMM</name>
<comment type="caution">
    <text evidence="3">The sequence shown here is derived from an EMBL/GenBank/DDBJ whole genome shotgun (WGS) entry which is preliminary data.</text>
</comment>
<dbReference type="InterPro" id="IPR025588">
    <property type="entry name" value="YcxB-like_C"/>
</dbReference>
<keyword evidence="1" id="KW-1133">Transmembrane helix</keyword>
<organism evidence="3 4">
    <name type="scientific">Shewanella gaetbuli</name>
    <dbReference type="NCBI Taxonomy" id="220752"/>
    <lineage>
        <taxon>Bacteria</taxon>
        <taxon>Pseudomonadati</taxon>
        <taxon>Pseudomonadota</taxon>
        <taxon>Gammaproteobacteria</taxon>
        <taxon>Alteromonadales</taxon>
        <taxon>Shewanellaceae</taxon>
        <taxon>Shewanella</taxon>
    </lineage>
</organism>
<reference evidence="3" key="1">
    <citation type="submission" date="2022-01" db="EMBL/GenBank/DDBJ databases">
        <title>Whole genome-based taxonomy of the Shewanellaceae.</title>
        <authorList>
            <person name="Martin-Rodriguez A.J."/>
        </authorList>
    </citation>
    <scope>NUCLEOTIDE SEQUENCE</scope>
    <source>
        <strain evidence="3">DSM 16422</strain>
    </source>
</reference>
<gene>
    <name evidence="3" type="ORF">L2672_01455</name>
</gene>
<evidence type="ECO:0000259" key="2">
    <source>
        <dbReference type="Pfam" id="PF14317"/>
    </source>
</evidence>
<evidence type="ECO:0000313" key="4">
    <source>
        <dbReference type="Proteomes" id="UP001139333"/>
    </source>
</evidence>
<keyword evidence="1" id="KW-0812">Transmembrane</keyword>
<protein>
    <submittedName>
        <fullName evidence="3">YcxB family protein</fullName>
    </submittedName>
</protein>
<feature type="transmembrane region" description="Helical" evidence="1">
    <location>
        <begin position="64"/>
        <end position="84"/>
    </location>
</feature>
<keyword evidence="4" id="KW-1185">Reference proteome</keyword>
<accession>A0A9X1ZK76</accession>
<evidence type="ECO:0000313" key="3">
    <source>
        <dbReference type="EMBL" id="MCL1141367.1"/>
    </source>
</evidence>
<dbReference type="Pfam" id="PF14317">
    <property type="entry name" value="YcxB"/>
    <property type="match status" value="1"/>
</dbReference>
<feature type="transmembrane region" description="Helical" evidence="1">
    <location>
        <begin position="35"/>
        <end position="52"/>
    </location>
</feature>
<sequence length="166" mass="18719">MTSSFTFSHEFTLNKAYFAETYDASVDSSVKPKDFIKAGLFALAGIAILLLTSTGDEQLANKNMYYLGYFFVGLAVVEALSIKFKRTWWLWRQMMSKAANNPATITIDDDGIATKSAYVNHQIRWTDMYRITESESGFLITLAKGKSYLSKQGLSEAAMDFIRQKN</sequence>
<keyword evidence="1" id="KW-0472">Membrane</keyword>
<dbReference type="RefSeq" id="WP_248994051.1">
    <property type="nucleotide sequence ID" value="NZ_JAKIKP010000001.1"/>
</dbReference>
<dbReference type="Proteomes" id="UP001139333">
    <property type="component" value="Unassembled WGS sequence"/>
</dbReference>
<proteinExistence type="predicted"/>
<dbReference type="EMBL" id="JAKIKP010000001">
    <property type="protein sequence ID" value="MCL1141367.1"/>
    <property type="molecule type" value="Genomic_DNA"/>
</dbReference>
<dbReference type="AlphaFoldDB" id="A0A9X1ZK76"/>
<feature type="domain" description="YcxB-like C-terminal" evidence="2">
    <location>
        <begin position="107"/>
        <end position="164"/>
    </location>
</feature>
<evidence type="ECO:0000256" key="1">
    <source>
        <dbReference type="SAM" id="Phobius"/>
    </source>
</evidence>